<dbReference type="GO" id="GO:0016020">
    <property type="term" value="C:membrane"/>
    <property type="evidence" value="ECO:0007669"/>
    <property type="project" value="UniProtKB-SubCell"/>
</dbReference>
<dbReference type="PANTHER" id="PTHR13377:SF3">
    <property type="entry name" value="TRANSMEMBRANE PROTEIN 115"/>
    <property type="match status" value="1"/>
</dbReference>
<dbReference type="OrthoDB" id="73612at2759"/>
<dbReference type="EMBL" id="BDGX01000008">
    <property type="protein sequence ID" value="GAV47286.1"/>
    <property type="molecule type" value="Genomic_DNA"/>
</dbReference>
<feature type="transmembrane region" description="Helical" evidence="5">
    <location>
        <begin position="214"/>
        <end position="232"/>
    </location>
</feature>
<name>A0A1Q2ZUS8_ZYGRO</name>
<evidence type="ECO:0000313" key="7">
    <source>
        <dbReference type="Proteomes" id="UP000187013"/>
    </source>
</evidence>
<organism evidence="6 7">
    <name type="scientific">Zygosaccharomyces rouxii</name>
    <dbReference type="NCBI Taxonomy" id="4956"/>
    <lineage>
        <taxon>Eukaryota</taxon>
        <taxon>Fungi</taxon>
        <taxon>Dikarya</taxon>
        <taxon>Ascomycota</taxon>
        <taxon>Saccharomycotina</taxon>
        <taxon>Saccharomycetes</taxon>
        <taxon>Saccharomycetales</taxon>
        <taxon>Saccharomycetaceae</taxon>
        <taxon>Zygosaccharomyces</taxon>
    </lineage>
</organism>
<dbReference type="Pfam" id="PF08551">
    <property type="entry name" value="DUF1751"/>
    <property type="match status" value="1"/>
</dbReference>
<comment type="caution">
    <text evidence="6">The sequence shown here is derived from an EMBL/GenBank/DDBJ whole genome shotgun (WGS) entry which is preliminary data.</text>
</comment>
<accession>A0A1Q2ZUS8</accession>
<dbReference type="PANTHER" id="PTHR13377">
    <property type="entry name" value="PLACENTAL PROTEIN 6"/>
    <property type="match status" value="1"/>
</dbReference>
<protein>
    <submittedName>
        <fullName evidence="6">Uncharacterized protein</fullName>
    </submittedName>
</protein>
<dbReference type="GO" id="GO:0005794">
    <property type="term" value="C:Golgi apparatus"/>
    <property type="evidence" value="ECO:0007669"/>
    <property type="project" value="TreeGrafter"/>
</dbReference>
<comment type="subcellular location">
    <subcellularLocation>
        <location evidence="1">Membrane</location>
        <topology evidence="1">Multi-pass membrane protein</topology>
    </subcellularLocation>
</comment>
<keyword evidence="3 5" id="KW-1133">Transmembrane helix</keyword>
<evidence type="ECO:0000256" key="5">
    <source>
        <dbReference type="SAM" id="Phobius"/>
    </source>
</evidence>
<feature type="transmembrane region" description="Helical" evidence="5">
    <location>
        <begin position="25"/>
        <end position="43"/>
    </location>
</feature>
<keyword evidence="4 5" id="KW-0472">Membrane</keyword>
<dbReference type="AlphaFoldDB" id="A0A1Q2ZUS8"/>
<evidence type="ECO:0000313" key="6">
    <source>
        <dbReference type="EMBL" id="GAV47286.1"/>
    </source>
</evidence>
<dbReference type="SMART" id="SM01160">
    <property type="entry name" value="DUF1751"/>
    <property type="match status" value="1"/>
</dbReference>
<evidence type="ECO:0000256" key="1">
    <source>
        <dbReference type="ARBA" id="ARBA00004141"/>
    </source>
</evidence>
<dbReference type="Proteomes" id="UP000187013">
    <property type="component" value="Unassembled WGS sequence"/>
</dbReference>
<sequence length="326" mass="37725">MHYDSKYFEINGPDTLFALNGTPQATKLLAIGYIAISGALLFARLSEYNRLDDPELKFNSIVSPIVQLIPSKIWKFPVSLILSNFIDVEVWKFIINFTNLIIGGSFIEQNWNNNSKELLKFVFVIGSVTNLVVVIVTILLGLITSHIQLDEPLDGNYTVLIGFPIIYKQLMPETTIFQLKNLGFLSKNFRFKLLPIFIMSYLTIFHLIKMHWIQLISIWINFFACWTYLRFFQMLRIGEQITVGDASDTFQLLYFFPDLVKPILKPIFDKTYSLVCYKLELIRPFQNDDIDKSNAIAEQRGAKKISGTLEERRKQLALQVLQERMV</sequence>
<reference evidence="6 7" key="1">
    <citation type="submission" date="2016-08" db="EMBL/GenBank/DDBJ databases">
        <title>Draft genome sequence of allopolyploid Zygosaccharomyces rouxii.</title>
        <authorList>
            <person name="Watanabe J."/>
            <person name="Uehara K."/>
            <person name="Mogi Y."/>
            <person name="Tsukioka Y."/>
        </authorList>
    </citation>
    <scope>NUCLEOTIDE SEQUENCE [LARGE SCALE GENOMIC DNA]</scope>
    <source>
        <strain evidence="6 7">NBRC 110957</strain>
    </source>
</reference>
<dbReference type="InterPro" id="IPR013861">
    <property type="entry name" value="TMEM115/Pdh1/Rbl19"/>
</dbReference>
<feature type="transmembrane region" description="Helical" evidence="5">
    <location>
        <begin position="121"/>
        <end position="143"/>
    </location>
</feature>
<dbReference type="eggNOG" id="KOG2890">
    <property type="taxonomic scope" value="Eukaryota"/>
</dbReference>
<evidence type="ECO:0000256" key="2">
    <source>
        <dbReference type="ARBA" id="ARBA00022692"/>
    </source>
</evidence>
<dbReference type="GO" id="GO:0006890">
    <property type="term" value="P:retrograde vesicle-mediated transport, Golgi to endoplasmic reticulum"/>
    <property type="evidence" value="ECO:0007669"/>
    <property type="project" value="InterPro"/>
</dbReference>
<keyword evidence="2 5" id="KW-0812">Transmembrane</keyword>
<proteinExistence type="predicted"/>
<evidence type="ECO:0000256" key="3">
    <source>
        <dbReference type="ARBA" id="ARBA00022989"/>
    </source>
</evidence>
<evidence type="ECO:0000256" key="4">
    <source>
        <dbReference type="ARBA" id="ARBA00023136"/>
    </source>
</evidence>
<gene>
    <name evidence="6" type="ORF">ZYGR_0H01270</name>
</gene>